<evidence type="ECO:0000313" key="1">
    <source>
        <dbReference type="EMBL" id="GGF66042.1"/>
    </source>
</evidence>
<gene>
    <name evidence="1" type="ORF">GCM10011375_21330</name>
</gene>
<accession>A0ACB5PRY8</accession>
<comment type="caution">
    <text evidence="1">The sequence shown here is derived from an EMBL/GenBank/DDBJ whole genome shotgun (WGS) entry which is preliminary data.</text>
</comment>
<protein>
    <submittedName>
        <fullName evidence="1">Uncharacterized protein</fullName>
    </submittedName>
</protein>
<sequence length="736" mass="81378">MREVAREVVPTTAMRYLLLLTVLWLLPAVALAASPPADSSLLINSLPKKGLLLEKGWRYHRGDNPAWAKPDFDDSDWDTISPTLSQRELAPRLQIGINWLRLRFRLSDSLRQRALMVQAGQLGAMELYCNGRLVQRQGTLHPVPSQATPGSINPDPVEMPIDAGAAEQVLAVRLVVWTPPFQLGADENSLLRVRLRTVPQVMTWHAEQEVNRTIFYVVGGIFGLLMLLHFAFFHYNPAQLANRYFARYALSLTLASLGVYYGSTLPLSLIPALVLSSVTFTLFFLGSMWAVRALYALFNFRLGWIYYGLWGCLIVLLLLHQFNVFSSVSFLTYLTFVVLATAEQLRLTMQALQQRQRGAWIIATGFAIGLLCAVIFASLVVLKVEFSMVLENFFFPLIYLPPALGISLFLAREFALDSQLLQLKLNEVKQLSAQTLAQEQEKQALLAQQNETLEQQVQQRTAALQRSLTELRTTQAQLVQREKMASLGELTAGIAHEIQNPLNFVTNFADVSTELCHEAQEVVAGSAYPVPQKGALAELLSDLGENQVKITQHGQRAASIVRGMLEHARASTGERQPTDVNALCEEYLRLAYQGLRAKDKTFNATLATDLAPDLPLVTAVGSDLGRVLLNLLTNAFYAVRQRQQQGAETSYVPTVRISTCHAGNQVEIRVQDNGTGIPAHVKEKIFQPFFTTKPTGEGTGLGLSLSYDIITQGHGGTLTVDSKEGAGSTFCITLPA</sequence>
<dbReference type="Proteomes" id="UP000605392">
    <property type="component" value="Unassembled WGS sequence"/>
</dbReference>
<proteinExistence type="predicted"/>
<evidence type="ECO:0000313" key="2">
    <source>
        <dbReference type="Proteomes" id="UP000605392"/>
    </source>
</evidence>
<reference evidence="1 2" key="1">
    <citation type="journal article" date="2019" name="Int. J. Syst. Evol. Microbiol.">
        <title>The Global Catalogue of Microorganisms (GCM) 10K type strain sequencing project: providing services to taxonomists for standard genome sequencing and annotation.</title>
        <authorList>
            <consortium name="The Broad Institute Genomics Platform"/>
            <consortium name="The Broad Institute Genome Sequencing Center for Infectious Disease"/>
            <person name="Wu L."/>
            <person name="Ma J."/>
        </authorList>
    </citation>
    <scope>NUCLEOTIDE SEQUENCE [LARGE SCALE GENOMIC DNA]</scope>
    <source>
        <strain evidence="1 2">CGMCC 1.12720</strain>
    </source>
</reference>
<keyword evidence="2" id="KW-1185">Reference proteome</keyword>
<dbReference type="EMBL" id="BMFN01000002">
    <property type="protein sequence ID" value="GGF66042.1"/>
    <property type="molecule type" value="Genomic_DNA"/>
</dbReference>
<name>A0ACB5PRY8_9BACT</name>
<organism evidence="1 2">
    <name type="scientific">Hymenobacter qilianensis</name>
    <dbReference type="NCBI Taxonomy" id="1385715"/>
    <lineage>
        <taxon>Bacteria</taxon>
        <taxon>Pseudomonadati</taxon>
        <taxon>Bacteroidota</taxon>
        <taxon>Cytophagia</taxon>
        <taxon>Cytophagales</taxon>
        <taxon>Hymenobacteraceae</taxon>
        <taxon>Hymenobacter</taxon>
    </lineage>
</organism>